<sequence>MAAVAVLLGAAALVVALTWPAGITTSVSSTTSTTPFHPADQTAAARKKLCDAYKLAAQAVQIETNGTNPERANIATVNGAIMLEAAVKSTPEIAPSDRAAALTLAEAYSNAVAAASTAGGDDPRWLSAIDNVISKDAPMRQLCGGG</sequence>
<gene>
    <name evidence="1" type="ORF">R4F53_04460</name>
</gene>
<name>A0AAE4RE94_MYCIT</name>
<dbReference type="AlphaFoldDB" id="A0AAE4RE94"/>
<evidence type="ECO:0000313" key="2">
    <source>
        <dbReference type="Proteomes" id="UP001187143"/>
    </source>
</evidence>
<proteinExistence type="predicted"/>
<protein>
    <submittedName>
        <fullName evidence="1">Uncharacterized protein</fullName>
    </submittedName>
</protein>
<dbReference type="Proteomes" id="UP001187143">
    <property type="component" value="Unassembled WGS sequence"/>
</dbReference>
<comment type="caution">
    <text evidence="1">The sequence shown here is derived from an EMBL/GenBank/DDBJ whole genome shotgun (WGS) entry which is preliminary data.</text>
</comment>
<organism evidence="1 2">
    <name type="scientific">Mycobacterium intracellulare</name>
    <dbReference type="NCBI Taxonomy" id="1767"/>
    <lineage>
        <taxon>Bacteria</taxon>
        <taxon>Bacillati</taxon>
        <taxon>Actinomycetota</taxon>
        <taxon>Actinomycetes</taxon>
        <taxon>Mycobacteriales</taxon>
        <taxon>Mycobacteriaceae</taxon>
        <taxon>Mycobacterium</taxon>
        <taxon>Mycobacterium avium complex (MAC)</taxon>
    </lineage>
</organism>
<dbReference type="EMBL" id="JAWLLD010000003">
    <property type="protein sequence ID" value="MDV7011557.1"/>
    <property type="molecule type" value="Genomic_DNA"/>
</dbReference>
<accession>A0AAE4RE94</accession>
<evidence type="ECO:0000313" key="1">
    <source>
        <dbReference type="EMBL" id="MDV7011557.1"/>
    </source>
</evidence>
<reference evidence="1" key="1">
    <citation type="submission" date="2023-10" db="EMBL/GenBank/DDBJ databases">
        <title>Characterization and genome sequence of Mycobacterium intracellulare ABSURDO, a novel pathogenic isolate with three colony morphotypes that vary in growth and acid-fastness.</title>
        <authorList>
            <person name="Jude B.A."/>
            <person name="Robinson R.T."/>
        </authorList>
    </citation>
    <scope>NUCLEOTIDE SEQUENCE</scope>
    <source>
        <strain evidence="1">ABSURDO Component B</strain>
    </source>
</reference>